<feature type="domain" description="RNA polymerase Rpb2" evidence="11">
    <location>
        <begin position="1282"/>
        <end position="1356"/>
    </location>
</feature>
<dbReference type="Gene3D" id="2.40.50.150">
    <property type="match status" value="1"/>
</dbReference>
<dbReference type="EC" id="2.7.7.6" evidence="6 8"/>
<dbReference type="Gene3D" id="2.40.270.10">
    <property type="entry name" value="DNA-directed RNA polymerase, subunit 2, domain 6"/>
    <property type="match status" value="1"/>
</dbReference>
<dbReference type="InterPro" id="IPR037034">
    <property type="entry name" value="RNA_pol_Rpb2_2_sf"/>
</dbReference>
<dbReference type="InterPro" id="IPR014724">
    <property type="entry name" value="RNA_pol_RPB2_OB-fold"/>
</dbReference>
<dbReference type="Gene3D" id="3.90.1110.10">
    <property type="entry name" value="RNA polymerase Rpb2, domain 2"/>
    <property type="match status" value="1"/>
</dbReference>
<dbReference type="SUPFAM" id="SSF64484">
    <property type="entry name" value="beta and beta-prime subunits of DNA dependent RNA-polymerase"/>
    <property type="match status" value="1"/>
</dbReference>
<sequence length="1358" mass="151602">MAQTFTGRKRIRKFFGKIKEVAEMPNLIEVQKASYDQFLQIEEPKGGRDDDGLQAVFKSVFPISDFAGAAMLEFVRYEFEPPKYDVDECRQRGMTFAAPLKVTLRLIVFDVDPDTGAKSVKDIKEQDVYTGDIPLMTMNGTFIVNGTERVIVSQMHRSPGVFFDHDKGKTHSSGKLLFAARIIPYRGSWLDIEFDAKDIVYARIDRRRKIPVTSLLYALGLDAEEILDTFYEKIMFSRAKDGWRMPFDPKRMKGYKSVSDLIDADTGEVVLEAGKKLTVRAARQLAEKGLKALKISNEEMVGQYVAEDLVDPQSGEIHAEAGDELTEKSLKLLDELGYGEIPVLDIDHVNTGAYIRNTLSADKNVTREDALFDIYRVMRPGEPPTIDSAQAMFHSLFFDAERYDLSAVGRVKMNMRLDLDCPDTVRVLRREDILSVIRTLVELRDGKGEIDDIDHLGNRRVRSVGELMENQYRVGLLRMERAIKERMSSVDIDTVMPQDLINAKPVAAAVREFFGSSQLSQFMDQTNPLSEITHKRRLSALGPGGLTRERAGFEVRDVHPTHYGRICPIETPEGPNIGLINSLATFARVNKYGFIEAPYRRVVESKVTDEVVYLSAMEEGKYYVAQANIPLDPDGRFVEDLIICRHAGDVLMVSPDRVDFMDVSPKQLVSVAAALIPFLENDDANRALMGSNMQRQAVPLVRSQAPLVGTGMEAVVARDSGAAIAARRTGIIDQVDATRIVIRATEEPDPSKSGVDIYRLMKFQRSNQSTCINQRPLVRVGDVVRKGDIIADGPSTELGDLALGRNVLVAFMPWNGYNYEDSILLSENIVKDDVFTSIHLEEFECMARDTKLGPEEITRDIPNVSEEALKNLDEAGIVYIGAEVNAGDILVGKITPKGESPMTPEEKLLRAIFGEKAADVRDTSLRLPPGTKGTIVEVRVFNRHGVDKDERALAIEREEIERLAKDRDDEQAILDRNVYGRLIEILDGKVAIAGPKGFKKDSAVSREILQEFPRSQWWLFAVADDAIMSELEAIRAQYDESKKRLEQRFLDKVEKLQRGDELPPGVMKMVKVFVAVKRKIQPGDKMAGRHGNKGVVSRIVPVEDMPFLADGTNVDIVLNPLGVPSRMNVGQILETHLGWACAGLGKQVAAAVDAYYAQNDLKPLRGRLETIYGKPEIDQLKDEDLPELGENLRKGVPIATPVFDGAHEDDIERQLEMAGLDPSGQSTLYDGRTGEPFDRKVTVGYIYMLKLHHLVDDKIHARSIGPYSLVTQQPLGGKAQFGGQRFGEMEVWALEAYGAAYTLQEMLTVKSDDVAGRTKVYEAIVRGEDTFESGIPESFNVLVKEMRSLGLNVDLENS</sequence>
<dbReference type="Pfam" id="PF00562">
    <property type="entry name" value="RNA_pol_Rpb2_6"/>
    <property type="match status" value="1"/>
</dbReference>
<dbReference type="InterPro" id="IPR042107">
    <property type="entry name" value="DNA-dir_RNA_pol_bsu_ext_1_sf"/>
</dbReference>
<dbReference type="InterPro" id="IPR015712">
    <property type="entry name" value="DNA-dir_RNA_pol_su2"/>
</dbReference>
<evidence type="ECO:0000313" key="17">
    <source>
        <dbReference type="Proteomes" id="UP001241747"/>
    </source>
</evidence>
<dbReference type="Gene3D" id="2.30.150.10">
    <property type="entry name" value="DNA-directed RNA polymerase, beta subunit, external 1 domain"/>
    <property type="match status" value="1"/>
</dbReference>
<feature type="domain" description="DNA-directed RNA polymerase beta subunit external 1" evidence="15">
    <location>
        <begin position="599"/>
        <end position="664"/>
    </location>
</feature>
<evidence type="ECO:0000256" key="8">
    <source>
        <dbReference type="RuleBase" id="RU363031"/>
    </source>
</evidence>
<feature type="domain" description="RNA polymerase Rpb2" evidence="12">
    <location>
        <begin position="158"/>
        <end position="229"/>
    </location>
</feature>
<comment type="similarity">
    <text evidence="6 7">Belongs to the RNA polymerase beta chain family.</text>
</comment>
<dbReference type="RefSeq" id="WP_237346498.1">
    <property type="nucleotide sequence ID" value="NZ_JABWGX010000019.1"/>
</dbReference>
<dbReference type="PANTHER" id="PTHR20856">
    <property type="entry name" value="DNA-DIRECTED RNA POLYMERASE I SUBUNIT 2"/>
    <property type="match status" value="1"/>
</dbReference>
<evidence type="ECO:0000256" key="9">
    <source>
        <dbReference type="SAM" id="Coils"/>
    </source>
</evidence>
<dbReference type="EMBL" id="JAUSVY010000003">
    <property type="protein sequence ID" value="MDQ0504764.1"/>
    <property type="molecule type" value="Genomic_DNA"/>
</dbReference>
<feature type="domain" description="RNA polymerase Rpb2" evidence="14">
    <location>
        <begin position="521"/>
        <end position="589"/>
    </location>
</feature>
<dbReference type="Pfam" id="PF10385">
    <property type="entry name" value="RNA_pol_Rpb2_45"/>
    <property type="match status" value="1"/>
</dbReference>
<dbReference type="Pfam" id="PF04561">
    <property type="entry name" value="RNA_pol_Rpb2_2"/>
    <property type="match status" value="2"/>
</dbReference>
<comment type="catalytic activity">
    <reaction evidence="5 6 8">
        <text>RNA(n) + a ribonucleoside 5'-triphosphate = RNA(n+1) + diphosphate</text>
        <dbReference type="Rhea" id="RHEA:21248"/>
        <dbReference type="Rhea" id="RHEA-COMP:14527"/>
        <dbReference type="Rhea" id="RHEA-COMP:17342"/>
        <dbReference type="ChEBI" id="CHEBI:33019"/>
        <dbReference type="ChEBI" id="CHEBI:61557"/>
        <dbReference type="ChEBI" id="CHEBI:140395"/>
        <dbReference type="EC" id="2.7.7.6"/>
    </reaction>
</comment>
<keyword evidence="9" id="KW-0175">Coiled coil</keyword>
<feature type="domain" description="DNA-directed RNA polymerase subunit 2 hybrid-binding" evidence="10">
    <location>
        <begin position="726"/>
        <end position="1280"/>
    </location>
</feature>
<dbReference type="Proteomes" id="UP001241747">
    <property type="component" value="Unassembled WGS sequence"/>
</dbReference>
<evidence type="ECO:0000259" key="15">
    <source>
        <dbReference type="Pfam" id="PF10385"/>
    </source>
</evidence>
<dbReference type="NCBIfam" id="NF001616">
    <property type="entry name" value="PRK00405.1"/>
    <property type="match status" value="1"/>
</dbReference>
<keyword evidence="1 6" id="KW-0240">DNA-directed RNA polymerase</keyword>
<dbReference type="GO" id="GO:0000428">
    <property type="term" value="C:DNA-directed RNA polymerase complex"/>
    <property type="evidence" value="ECO:0007669"/>
    <property type="project" value="UniProtKB-KW"/>
</dbReference>
<dbReference type="Pfam" id="PF04560">
    <property type="entry name" value="RNA_pol_Rpb2_7"/>
    <property type="match status" value="1"/>
</dbReference>
<dbReference type="InterPro" id="IPR037033">
    <property type="entry name" value="DNA-dir_RNAP_su2_hyb_sf"/>
</dbReference>
<gene>
    <name evidence="6" type="primary">rpoB</name>
    <name evidence="16" type="ORF">QOZ94_001546</name>
</gene>
<dbReference type="Pfam" id="PF04565">
    <property type="entry name" value="RNA_pol_Rpb2_3"/>
    <property type="match status" value="1"/>
</dbReference>
<dbReference type="InterPro" id="IPR010243">
    <property type="entry name" value="RNA_pol_bsu_bac"/>
</dbReference>
<evidence type="ECO:0000259" key="10">
    <source>
        <dbReference type="Pfam" id="PF00562"/>
    </source>
</evidence>
<dbReference type="InterPro" id="IPR007641">
    <property type="entry name" value="RNA_pol_Rpb2_7"/>
</dbReference>
<evidence type="ECO:0000313" key="16">
    <source>
        <dbReference type="EMBL" id="MDQ0504764.1"/>
    </source>
</evidence>
<comment type="caution">
    <text evidence="16">The sequence shown here is derived from an EMBL/GenBank/DDBJ whole genome shotgun (WGS) entry which is preliminary data.</text>
</comment>
<reference evidence="16 17" key="1">
    <citation type="submission" date="2023-07" db="EMBL/GenBank/DDBJ databases">
        <title>Genomic Encyclopedia of Type Strains, Phase IV (KMG-IV): sequencing the most valuable type-strain genomes for metagenomic binning, comparative biology and taxonomic classification.</title>
        <authorList>
            <person name="Goeker M."/>
        </authorList>
    </citation>
    <scope>NUCLEOTIDE SEQUENCE [LARGE SCALE GENOMIC DNA]</scope>
    <source>
        <strain evidence="16 17">DSM 3770</strain>
    </source>
</reference>
<dbReference type="Pfam" id="PF04563">
    <property type="entry name" value="RNA_pol_Rpb2_1"/>
    <property type="match status" value="1"/>
</dbReference>
<dbReference type="InterPro" id="IPR007121">
    <property type="entry name" value="RNA_pol_bsu_CS"/>
</dbReference>
<keyword evidence="3 6" id="KW-0548">Nucleotidyltransferase</keyword>
<evidence type="ECO:0000256" key="3">
    <source>
        <dbReference type="ARBA" id="ARBA00022695"/>
    </source>
</evidence>
<dbReference type="InterPro" id="IPR007645">
    <property type="entry name" value="RNA_pol_Rpb2_3"/>
</dbReference>
<evidence type="ECO:0000259" key="12">
    <source>
        <dbReference type="Pfam" id="PF04561"/>
    </source>
</evidence>
<dbReference type="PROSITE" id="PS01166">
    <property type="entry name" value="RNA_POL_BETA"/>
    <property type="match status" value="1"/>
</dbReference>
<comment type="subunit">
    <text evidence="6 8">The RNAP catalytic core consists of 2 alpha, 1 beta, 1 beta' and 1 omega subunit. When a sigma factor is associated with the core the holoenzyme is formed, which can initiate transcription.</text>
</comment>
<dbReference type="Gene3D" id="3.90.1800.10">
    <property type="entry name" value="RNA polymerase alpha subunit dimerisation domain"/>
    <property type="match status" value="1"/>
</dbReference>
<protein>
    <recommendedName>
        <fullName evidence="6 8">DNA-directed RNA polymerase subunit beta</fullName>
        <shortName evidence="6">RNAP subunit beta</shortName>
        <ecNumber evidence="6 8">2.7.7.6</ecNumber>
    </recommendedName>
    <alternativeName>
        <fullName evidence="6">RNA polymerase subunit beta</fullName>
    </alternativeName>
    <alternativeName>
        <fullName evidence="6">Transcriptase subunit beta</fullName>
    </alternativeName>
</protein>
<keyword evidence="2 6" id="KW-0808">Transferase</keyword>
<organism evidence="16 17">
    <name type="scientific">Xanthobacter agilis</name>
    <dbReference type="NCBI Taxonomy" id="47492"/>
    <lineage>
        <taxon>Bacteria</taxon>
        <taxon>Pseudomonadati</taxon>
        <taxon>Pseudomonadota</taxon>
        <taxon>Alphaproteobacteria</taxon>
        <taxon>Hyphomicrobiales</taxon>
        <taxon>Xanthobacteraceae</taxon>
        <taxon>Xanthobacter</taxon>
    </lineage>
</organism>
<feature type="coiled-coil region" evidence="9">
    <location>
        <begin position="946"/>
        <end position="973"/>
    </location>
</feature>
<dbReference type="CDD" id="cd00653">
    <property type="entry name" value="RNA_pol_B_RPB2"/>
    <property type="match status" value="1"/>
</dbReference>
<evidence type="ECO:0000256" key="1">
    <source>
        <dbReference type="ARBA" id="ARBA00022478"/>
    </source>
</evidence>
<evidence type="ECO:0000256" key="6">
    <source>
        <dbReference type="HAMAP-Rule" id="MF_01321"/>
    </source>
</evidence>
<keyword evidence="4 6" id="KW-0804">Transcription</keyword>
<accession>A0ABU0LCB7</accession>
<dbReference type="InterPro" id="IPR007642">
    <property type="entry name" value="RNA_pol_Rpb2_2"/>
</dbReference>
<evidence type="ECO:0000259" key="14">
    <source>
        <dbReference type="Pfam" id="PF04565"/>
    </source>
</evidence>
<dbReference type="InterPro" id="IPR007644">
    <property type="entry name" value="RNA_pol_bsu_protrusion"/>
</dbReference>
<dbReference type="InterPro" id="IPR019462">
    <property type="entry name" value="DNA-dir_RNA_pol_bsu_external_1"/>
</dbReference>
<dbReference type="Gene3D" id="3.90.1100.10">
    <property type="match status" value="2"/>
</dbReference>
<feature type="domain" description="RNA polymerase beta subunit protrusion" evidence="13">
    <location>
        <begin position="27"/>
        <end position="507"/>
    </location>
</feature>
<evidence type="ECO:0000259" key="11">
    <source>
        <dbReference type="Pfam" id="PF04560"/>
    </source>
</evidence>
<evidence type="ECO:0000259" key="13">
    <source>
        <dbReference type="Pfam" id="PF04563"/>
    </source>
</evidence>
<evidence type="ECO:0000256" key="2">
    <source>
        <dbReference type="ARBA" id="ARBA00022679"/>
    </source>
</evidence>
<keyword evidence="17" id="KW-1185">Reference proteome</keyword>
<evidence type="ECO:0000256" key="5">
    <source>
        <dbReference type="ARBA" id="ARBA00048552"/>
    </source>
</evidence>
<dbReference type="InterPro" id="IPR007120">
    <property type="entry name" value="DNA-dir_RNAP_su2_dom"/>
</dbReference>
<dbReference type="NCBIfam" id="TIGR02013">
    <property type="entry name" value="rpoB"/>
    <property type="match status" value="1"/>
</dbReference>
<comment type="function">
    <text evidence="6 8">DNA-dependent RNA polymerase catalyzes the transcription of DNA into RNA using the four ribonucleoside triphosphates as substrates.</text>
</comment>
<evidence type="ECO:0000256" key="7">
    <source>
        <dbReference type="RuleBase" id="RU000434"/>
    </source>
</evidence>
<dbReference type="HAMAP" id="MF_01321">
    <property type="entry name" value="RNApol_bact_RpoB"/>
    <property type="match status" value="1"/>
</dbReference>
<feature type="domain" description="RNA polymerase Rpb2" evidence="12">
    <location>
        <begin position="354"/>
        <end position="462"/>
    </location>
</feature>
<name>A0ABU0LCB7_XANAG</name>
<evidence type="ECO:0000256" key="4">
    <source>
        <dbReference type="ARBA" id="ARBA00023163"/>
    </source>
</evidence>
<proteinExistence type="inferred from homology"/>
<dbReference type="GO" id="GO:0003899">
    <property type="term" value="F:DNA-directed RNA polymerase activity"/>
    <property type="evidence" value="ECO:0007669"/>
    <property type="project" value="UniProtKB-EC"/>
</dbReference>
<dbReference type="Gene3D" id="2.40.50.100">
    <property type="match status" value="1"/>
</dbReference>